<dbReference type="OrthoDB" id="2013972at2759"/>
<protein>
    <submittedName>
        <fullName evidence="1">Uncharacterized protein</fullName>
    </submittedName>
</protein>
<proteinExistence type="predicted"/>
<gene>
    <name evidence="1" type="primary">NCL1_48578</name>
    <name evidence="1" type="ORF">TNCT_710591</name>
</gene>
<dbReference type="AlphaFoldDB" id="A0A8X6L578"/>
<reference evidence="1" key="1">
    <citation type="submission" date="2020-07" db="EMBL/GenBank/DDBJ databases">
        <title>Multicomponent nature underlies the extraordinary mechanical properties of spider dragline silk.</title>
        <authorList>
            <person name="Kono N."/>
            <person name="Nakamura H."/>
            <person name="Mori M."/>
            <person name="Yoshida Y."/>
            <person name="Ohtoshi R."/>
            <person name="Malay A.D."/>
            <person name="Moran D.A.P."/>
            <person name="Tomita M."/>
            <person name="Numata K."/>
            <person name="Arakawa K."/>
        </authorList>
    </citation>
    <scope>NUCLEOTIDE SEQUENCE</scope>
</reference>
<comment type="caution">
    <text evidence="1">The sequence shown here is derived from an EMBL/GenBank/DDBJ whole genome shotgun (WGS) entry which is preliminary data.</text>
</comment>
<keyword evidence="2" id="KW-1185">Reference proteome</keyword>
<dbReference type="EMBL" id="BMAO01004631">
    <property type="protein sequence ID" value="GFQ95946.1"/>
    <property type="molecule type" value="Genomic_DNA"/>
</dbReference>
<dbReference type="Proteomes" id="UP000887116">
    <property type="component" value="Unassembled WGS sequence"/>
</dbReference>
<accession>A0A8X6L578</accession>
<evidence type="ECO:0000313" key="2">
    <source>
        <dbReference type="Proteomes" id="UP000887116"/>
    </source>
</evidence>
<organism evidence="1 2">
    <name type="scientific">Trichonephila clavata</name>
    <name type="common">Joro spider</name>
    <name type="synonym">Nephila clavata</name>
    <dbReference type="NCBI Taxonomy" id="2740835"/>
    <lineage>
        <taxon>Eukaryota</taxon>
        <taxon>Metazoa</taxon>
        <taxon>Ecdysozoa</taxon>
        <taxon>Arthropoda</taxon>
        <taxon>Chelicerata</taxon>
        <taxon>Arachnida</taxon>
        <taxon>Araneae</taxon>
        <taxon>Araneomorphae</taxon>
        <taxon>Entelegynae</taxon>
        <taxon>Araneoidea</taxon>
        <taxon>Nephilidae</taxon>
        <taxon>Trichonephila</taxon>
    </lineage>
</organism>
<name>A0A8X6L578_TRICU</name>
<evidence type="ECO:0000313" key="1">
    <source>
        <dbReference type="EMBL" id="GFQ95946.1"/>
    </source>
</evidence>
<sequence>MSADHREQLLTRFPSKVLTIYLFWPYHRFFLEAANKVWDCLPEHHFIFLIHIIIYQKIVALWKDFDYVYLLRQFWQRSPDHLKQCVESTDIWEMLMEIVNPGFQIEKVLQASHRRSLSHARLCKCNGNSYKDVLIDVIWDQ</sequence>